<proteinExistence type="predicted"/>
<gene>
    <name evidence="1" type="ORF">B0A54_14489</name>
</gene>
<organism evidence="1 2">
    <name type="scientific">Friedmanniomyces endolithicus</name>
    <dbReference type="NCBI Taxonomy" id="329885"/>
    <lineage>
        <taxon>Eukaryota</taxon>
        <taxon>Fungi</taxon>
        <taxon>Dikarya</taxon>
        <taxon>Ascomycota</taxon>
        <taxon>Pezizomycotina</taxon>
        <taxon>Dothideomycetes</taxon>
        <taxon>Dothideomycetidae</taxon>
        <taxon>Mycosphaerellales</taxon>
        <taxon>Teratosphaeriaceae</taxon>
        <taxon>Friedmanniomyces</taxon>
    </lineage>
</organism>
<sequence length="241" mass="24221">MPDEVRGVVLGSDEGAGRSEIVEDAVTVAPKADTGEAELLALLLLCATALPEPSGGASVAEIETLLNVIGEALVGVKEVALSDPGSIDVVSIVAEMSLLVVSFVVKVTVAKLDGCSVVVLETSVTNVVVALTLTLDGIASETEKLPNAAKGKLVEAEDVVLSAAKAEPVAEAVGVEIELILLVCVPGSSVSFKAAELATIEATVVPGETALLAIPDSGVGEAEKLVTATRPVVDIGILPLA</sequence>
<reference evidence="1 2" key="1">
    <citation type="submission" date="2017-03" db="EMBL/GenBank/DDBJ databases">
        <title>Genomes of endolithic fungi from Antarctica.</title>
        <authorList>
            <person name="Coleine C."/>
            <person name="Masonjones S."/>
            <person name="Stajich J.E."/>
        </authorList>
    </citation>
    <scope>NUCLEOTIDE SEQUENCE [LARGE SCALE GENOMIC DNA]</scope>
    <source>
        <strain evidence="1 2">CCFEE 5311</strain>
    </source>
</reference>
<dbReference type="AlphaFoldDB" id="A0A4U0U6P5"/>
<dbReference type="EMBL" id="NAJP01000099">
    <property type="protein sequence ID" value="TKA30881.1"/>
    <property type="molecule type" value="Genomic_DNA"/>
</dbReference>
<protein>
    <submittedName>
        <fullName evidence="1">Uncharacterized protein</fullName>
    </submittedName>
</protein>
<evidence type="ECO:0000313" key="1">
    <source>
        <dbReference type="EMBL" id="TKA30881.1"/>
    </source>
</evidence>
<dbReference type="Proteomes" id="UP000310066">
    <property type="component" value="Unassembled WGS sequence"/>
</dbReference>
<accession>A0A4U0U6P5</accession>
<comment type="caution">
    <text evidence="1">The sequence shown here is derived from an EMBL/GenBank/DDBJ whole genome shotgun (WGS) entry which is preliminary data.</text>
</comment>
<name>A0A4U0U6P5_9PEZI</name>
<evidence type="ECO:0000313" key="2">
    <source>
        <dbReference type="Proteomes" id="UP000310066"/>
    </source>
</evidence>